<feature type="transmembrane region" description="Helical" evidence="8">
    <location>
        <begin position="144"/>
        <end position="165"/>
    </location>
</feature>
<keyword evidence="7 8" id="KW-0472">Membrane</keyword>
<evidence type="ECO:0000313" key="10">
    <source>
        <dbReference type="Proteomes" id="UP001623660"/>
    </source>
</evidence>
<keyword evidence="4" id="KW-0808">Transferase</keyword>
<evidence type="ECO:0000256" key="4">
    <source>
        <dbReference type="ARBA" id="ARBA00022679"/>
    </source>
</evidence>
<dbReference type="CDD" id="cd13962">
    <property type="entry name" value="PT_UbiA_UBIAD1"/>
    <property type="match status" value="1"/>
</dbReference>
<comment type="subcellular location">
    <subcellularLocation>
        <location evidence="1">Membrane</location>
        <topology evidence="1">Multi-pass membrane protein</topology>
    </subcellularLocation>
</comment>
<feature type="transmembrane region" description="Helical" evidence="8">
    <location>
        <begin position="89"/>
        <end position="107"/>
    </location>
</feature>
<protein>
    <submittedName>
        <fullName evidence="9">Prenyltransferase</fullName>
    </submittedName>
</protein>
<dbReference type="InterPro" id="IPR026046">
    <property type="entry name" value="UBIAD1"/>
</dbReference>
<dbReference type="InterPro" id="IPR000537">
    <property type="entry name" value="UbiA_prenyltransferase"/>
</dbReference>
<reference evidence="9 10" key="1">
    <citation type="submission" date="2024-11" db="EMBL/GenBank/DDBJ databases">
        <authorList>
            <person name="Heng Y.C."/>
            <person name="Lim A.C.H."/>
            <person name="Lee J.K.Y."/>
            <person name="Kittelmann S."/>
        </authorList>
    </citation>
    <scope>NUCLEOTIDE SEQUENCE [LARGE SCALE GENOMIC DNA]</scope>
    <source>
        <strain evidence="9 10">WILCCON 0269</strain>
    </source>
</reference>
<dbReference type="EMBL" id="JBJHZX010000042">
    <property type="protein sequence ID" value="MFL0197948.1"/>
    <property type="molecule type" value="Genomic_DNA"/>
</dbReference>
<dbReference type="Gene3D" id="1.10.357.140">
    <property type="entry name" value="UbiA prenyltransferase"/>
    <property type="match status" value="1"/>
</dbReference>
<name>A0ABW8SRZ4_9CLOT</name>
<dbReference type="PIRSF" id="PIRSF005355">
    <property type="entry name" value="UBIAD1"/>
    <property type="match status" value="1"/>
</dbReference>
<comment type="caution">
    <text evidence="9">The sequence shown here is derived from an EMBL/GenBank/DDBJ whole genome shotgun (WGS) entry which is preliminary data.</text>
</comment>
<keyword evidence="5 8" id="KW-0812">Transmembrane</keyword>
<sequence>MDFRTIIKLMDIKTLVAGIVPVILGSVYSKYAFGKLNVVYLILLAVAMILIQSATNMINDYFDYKRGADSKEKKNEKALVSGEITLKQVLIIIFIYEFIAVIIGIFIASQTSYYILLVAVIGGLISILYAFGPLPISYTPIGEIVSGVTMGIGITTTVIYIHSGIFNLNTVLVAVPTATFIGTILLSNNLSDIEEDRKIGRKTLPIMIGIKSSERLWVFNVIMLLVLTFILLIMGIYHIIAVATVILLFPYKSIHNFLSYDKSIYTKGRTMGLIGEIGLKYHLAVIIGLLISIMFKYYFYI</sequence>
<dbReference type="RefSeq" id="WP_406794056.1">
    <property type="nucleotide sequence ID" value="NZ_JBJHZX010000042.1"/>
</dbReference>
<evidence type="ECO:0000313" key="9">
    <source>
        <dbReference type="EMBL" id="MFL0197948.1"/>
    </source>
</evidence>
<proteinExistence type="predicted"/>
<comment type="pathway">
    <text evidence="2">Quinol/quinone metabolism; menaquinone biosynthesis.</text>
</comment>
<evidence type="ECO:0000256" key="7">
    <source>
        <dbReference type="ARBA" id="ARBA00023136"/>
    </source>
</evidence>
<feature type="transmembrane region" description="Helical" evidence="8">
    <location>
        <begin position="38"/>
        <end position="58"/>
    </location>
</feature>
<evidence type="ECO:0000256" key="2">
    <source>
        <dbReference type="ARBA" id="ARBA00004863"/>
    </source>
</evidence>
<accession>A0ABW8SRZ4</accession>
<dbReference type="PANTHER" id="PTHR13929">
    <property type="entry name" value="1,4-DIHYDROXY-2-NAPHTHOATE OCTAPRENYLTRANSFERASE"/>
    <property type="match status" value="1"/>
</dbReference>
<feature type="transmembrane region" description="Helical" evidence="8">
    <location>
        <begin position="281"/>
        <end position="299"/>
    </location>
</feature>
<dbReference type="Proteomes" id="UP001623660">
    <property type="component" value="Unassembled WGS sequence"/>
</dbReference>
<evidence type="ECO:0000256" key="3">
    <source>
        <dbReference type="ARBA" id="ARBA00022428"/>
    </source>
</evidence>
<dbReference type="InterPro" id="IPR044878">
    <property type="entry name" value="UbiA_sf"/>
</dbReference>
<keyword evidence="10" id="KW-1185">Reference proteome</keyword>
<feature type="transmembrane region" description="Helical" evidence="8">
    <location>
        <begin position="216"/>
        <end position="249"/>
    </location>
</feature>
<dbReference type="PANTHER" id="PTHR13929:SF0">
    <property type="entry name" value="UBIA PRENYLTRANSFERASE DOMAIN-CONTAINING PROTEIN 1"/>
    <property type="match status" value="1"/>
</dbReference>
<feature type="transmembrane region" description="Helical" evidence="8">
    <location>
        <begin position="113"/>
        <end position="132"/>
    </location>
</feature>
<dbReference type="Pfam" id="PF01040">
    <property type="entry name" value="UbiA"/>
    <property type="match status" value="1"/>
</dbReference>
<dbReference type="Gene3D" id="1.20.120.1780">
    <property type="entry name" value="UbiA prenyltransferase"/>
    <property type="match status" value="1"/>
</dbReference>
<evidence type="ECO:0000256" key="1">
    <source>
        <dbReference type="ARBA" id="ARBA00004141"/>
    </source>
</evidence>
<keyword evidence="6 8" id="KW-1133">Transmembrane helix</keyword>
<organism evidence="9 10">
    <name type="scientific">Candidatus Clostridium eludens</name>
    <dbReference type="NCBI Taxonomy" id="3381663"/>
    <lineage>
        <taxon>Bacteria</taxon>
        <taxon>Bacillati</taxon>
        <taxon>Bacillota</taxon>
        <taxon>Clostridia</taxon>
        <taxon>Eubacteriales</taxon>
        <taxon>Clostridiaceae</taxon>
        <taxon>Clostridium</taxon>
    </lineage>
</organism>
<evidence type="ECO:0000256" key="5">
    <source>
        <dbReference type="ARBA" id="ARBA00022692"/>
    </source>
</evidence>
<evidence type="ECO:0000256" key="8">
    <source>
        <dbReference type="SAM" id="Phobius"/>
    </source>
</evidence>
<gene>
    <name evidence="9" type="ORF">ACJDU8_20615</name>
</gene>
<feature type="transmembrane region" description="Helical" evidence="8">
    <location>
        <begin position="171"/>
        <end position="191"/>
    </location>
</feature>
<evidence type="ECO:0000256" key="6">
    <source>
        <dbReference type="ARBA" id="ARBA00022989"/>
    </source>
</evidence>
<keyword evidence="3" id="KW-0474">Menaquinone biosynthesis</keyword>